<keyword evidence="3" id="KW-1185">Reference proteome</keyword>
<accession>A0A0C3NW05</accession>
<name>A0A0C3NW05_PISTI</name>
<evidence type="ECO:0000256" key="1">
    <source>
        <dbReference type="SAM" id="MobiDB-lite"/>
    </source>
</evidence>
<dbReference type="Proteomes" id="UP000054217">
    <property type="component" value="Unassembled WGS sequence"/>
</dbReference>
<organism evidence="2 3">
    <name type="scientific">Pisolithus tinctorius Marx 270</name>
    <dbReference type="NCBI Taxonomy" id="870435"/>
    <lineage>
        <taxon>Eukaryota</taxon>
        <taxon>Fungi</taxon>
        <taxon>Dikarya</taxon>
        <taxon>Basidiomycota</taxon>
        <taxon>Agaricomycotina</taxon>
        <taxon>Agaricomycetes</taxon>
        <taxon>Agaricomycetidae</taxon>
        <taxon>Boletales</taxon>
        <taxon>Sclerodermatineae</taxon>
        <taxon>Pisolithaceae</taxon>
        <taxon>Pisolithus</taxon>
    </lineage>
</organism>
<proteinExistence type="predicted"/>
<reference evidence="2 3" key="1">
    <citation type="submission" date="2014-04" db="EMBL/GenBank/DDBJ databases">
        <authorList>
            <consortium name="DOE Joint Genome Institute"/>
            <person name="Kuo A."/>
            <person name="Kohler A."/>
            <person name="Costa M.D."/>
            <person name="Nagy L.G."/>
            <person name="Floudas D."/>
            <person name="Copeland A."/>
            <person name="Barry K.W."/>
            <person name="Cichocki N."/>
            <person name="Veneault-Fourrey C."/>
            <person name="LaButti K."/>
            <person name="Lindquist E.A."/>
            <person name="Lipzen A."/>
            <person name="Lundell T."/>
            <person name="Morin E."/>
            <person name="Murat C."/>
            <person name="Sun H."/>
            <person name="Tunlid A."/>
            <person name="Henrissat B."/>
            <person name="Grigoriev I.V."/>
            <person name="Hibbett D.S."/>
            <person name="Martin F."/>
            <person name="Nordberg H.P."/>
            <person name="Cantor M.N."/>
            <person name="Hua S.X."/>
        </authorList>
    </citation>
    <scope>NUCLEOTIDE SEQUENCE [LARGE SCALE GENOMIC DNA]</scope>
    <source>
        <strain evidence="2 3">Marx 270</strain>
    </source>
</reference>
<dbReference type="STRING" id="870435.A0A0C3NW05"/>
<evidence type="ECO:0000313" key="2">
    <source>
        <dbReference type="EMBL" id="KIO05060.1"/>
    </source>
</evidence>
<protein>
    <submittedName>
        <fullName evidence="2">Uncharacterized protein</fullName>
    </submittedName>
</protein>
<evidence type="ECO:0000313" key="3">
    <source>
        <dbReference type="Proteomes" id="UP000054217"/>
    </source>
</evidence>
<dbReference type="OrthoDB" id="2149224at2759"/>
<gene>
    <name evidence="2" type="ORF">M404DRAFT_532522</name>
</gene>
<dbReference type="HOGENOM" id="CLU_1856106_0_0_1"/>
<dbReference type="EMBL" id="KN831968">
    <property type="protein sequence ID" value="KIO05060.1"/>
    <property type="molecule type" value="Genomic_DNA"/>
</dbReference>
<dbReference type="AlphaFoldDB" id="A0A0C3NW05"/>
<reference evidence="3" key="2">
    <citation type="submission" date="2015-01" db="EMBL/GenBank/DDBJ databases">
        <title>Evolutionary Origins and Diversification of the Mycorrhizal Mutualists.</title>
        <authorList>
            <consortium name="DOE Joint Genome Institute"/>
            <consortium name="Mycorrhizal Genomics Consortium"/>
            <person name="Kohler A."/>
            <person name="Kuo A."/>
            <person name="Nagy L.G."/>
            <person name="Floudas D."/>
            <person name="Copeland A."/>
            <person name="Barry K.W."/>
            <person name="Cichocki N."/>
            <person name="Veneault-Fourrey C."/>
            <person name="LaButti K."/>
            <person name="Lindquist E.A."/>
            <person name="Lipzen A."/>
            <person name="Lundell T."/>
            <person name="Morin E."/>
            <person name="Murat C."/>
            <person name="Riley R."/>
            <person name="Ohm R."/>
            <person name="Sun H."/>
            <person name="Tunlid A."/>
            <person name="Henrissat B."/>
            <person name="Grigoriev I.V."/>
            <person name="Hibbett D.S."/>
            <person name="Martin F."/>
        </authorList>
    </citation>
    <scope>NUCLEOTIDE SEQUENCE [LARGE SCALE GENOMIC DNA]</scope>
    <source>
        <strain evidence="3">Marx 270</strain>
    </source>
</reference>
<dbReference type="InParanoid" id="A0A0C3NW05"/>
<sequence length="138" mass="15806">MKEEKDDLEKTVESLRTALRAQEQSSLEENWNLEVTLQELRSQLSDTQSTARRFESDHKRPAKLLNATRESVDQYKNEDERILIRLSSTNSKPNTRPNSLRLAMLQVCSMINLIYSHLPSASGAKLLGMQASLNLTRF</sequence>
<feature type="region of interest" description="Disordered" evidence="1">
    <location>
        <begin position="44"/>
        <end position="72"/>
    </location>
</feature>